<evidence type="ECO:0000259" key="7">
    <source>
        <dbReference type="Pfam" id="PF00082"/>
    </source>
</evidence>
<dbReference type="InterPro" id="IPR036852">
    <property type="entry name" value="Peptidase_S8/S53_dom_sf"/>
</dbReference>
<comment type="caution">
    <text evidence="8">The sequence shown here is derived from an EMBL/GenBank/DDBJ whole genome shotgun (WGS) entry which is preliminary data.</text>
</comment>
<name>A0A542DH16_AMYCI</name>
<evidence type="ECO:0000256" key="4">
    <source>
        <dbReference type="ARBA" id="ARBA00022825"/>
    </source>
</evidence>
<keyword evidence="4 5" id="KW-0720">Serine protease</keyword>
<dbReference type="InterPro" id="IPR034193">
    <property type="entry name" value="PCSK9_ProteinaseK-like"/>
</dbReference>
<keyword evidence="3 5" id="KW-0378">Hydrolase</keyword>
<dbReference type="Gene3D" id="3.40.50.200">
    <property type="entry name" value="Peptidase S8/S53 domain"/>
    <property type="match status" value="1"/>
</dbReference>
<dbReference type="InterPro" id="IPR023827">
    <property type="entry name" value="Peptidase_S8_Asp-AS"/>
</dbReference>
<evidence type="ECO:0000256" key="1">
    <source>
        <dbReference type="ARBA" id="ARBA00011073"/>
    </source>
</evidence>
<dbReference type="InterPro" id="IPR015500">
    <property type="entry name" value="Peptidase_S8_subtilisin-rel"/>
</dbReference>
<dbReference type="FunFam" id="3.40.50.200:FF:000016">
    <property type="entry name" value="Proprotein convertase subtilisin/kexin type 9"/>
    <property type="match status" value="1"/>
</dbReference>
<proteinExistence type="inferred from homology"/>
<dbReference type="Proteomes" id="UP000320876">
    <property type="component" value="Unassembled WGS sequence"/>
</dbReference>
<dbReference type="InterPro" id="IPR050131">
    <property type="entry name" value="Peptidase_S8_subtilisin-like"/>
</dbReference>
<dbReference type="GO" id="GO:0006508">
    <property type="term" value="P:proteolysis"/>
    <property type="evidence" value="ECO:0007669"/>
    <property type="project" value="UniProtKB-KW"/>
</dbReference>
<evidence type="ECO:0000256" key="3">
    <source>
        <dbReference type="ARBA" id="ARBA00022801"/>
    </source>
</evidence>
<organism evidence="8 9">
    <name type="scientific">Amycolatopsis cihanbeyliensis</name>
    <dbReference type="NCBI Taxonomy" id="1128664"/>
    <lineage>
        <taxon>Bacteria</taxon>
        <taxon>Bacillati</taxon>
        <taxon>Actinomycetota</taxon>
        <taxon>Actinomycetes</taxon>
        <taxon>Pseudonocardiales</taxon>
        <taxon>Pseudonocardiaceae</taxon>
        <taxon>Amycolatopsis</taxon>
    </lineage>
</organism>
<comment type="similarity">
    <text evidence="1 5">Belongs to the peptidase S8 family.</text>
</comment>
<dbReference type="EMBL" id="VFML01000001">
    <property type="protein sequence ID" value="TQJ02379.1"/>
    <property type="molecule type" value="Genomic_DNA"/>
</dbReference>
<feature type="active site" description="Charge relay system" evidence="5">
    <location>
        <position position="105"/>
    </location>
</feature>
<accession>A0A542DH16</accession>
<dbReference type="RefSeq" id="WP_425457052.1">
    <property type="nucleotide sequence ID" value="NZ_VFML01000001.1"/>
</dbReference>
<sequence length="321" mass="32676">MAALGTRLVRAAAVAMTAICVLAPVAAAEPGEQLDPPSWGLDRVDQREGGDRLDQRYRYETTAEAVTAYVIDTGVDGTHPDFGGRVWPGKDFVDDDEHATDRNGHGTQLAGVIAGERYGIAKQARIMPVRVLDAQGAGTAATILSGIEWVLENARQPAVAVLGIGGPPNEAVDEAVRRLAEVMPVAVPAGGSGGDAGEFSPGRVPEVLTVAASNQSDEAAPKSNSGAAVDLYAPGVDVVAPATGGKDATRSGTSMAAAHVAGVAALYRATHPDVPVPEVAAALVANATVDALSGVPEGTANRLLYTLTPESALQGEGSPPR</sequence>
<keyword evidence="9" id="KW-1185">Reference proteome</keyword>
<evidence type="ECO:0000256" key="6">
    <source>
        <dbReference type="SAM" id="SignalP"/>
    </source>
</evidence>
<dbReference type="AlphaFoldDB" id="A0A542DH16"/>
<dbReference type="PANTHER" id="PTHR43806">
    <property type="entry name" value="PEPTIDASE S8"/>
    <property type="match status" value="1"/>
</dbReference>
<gene>
    <name evidence="8" type="ORF">FB471_2105</name>
</gene>
<dbReference type="InterPro" id="IPR000209">
    <property type="entry name" value="Peptidase_S8/S53_dom"/>
</dbReference>
<dbReference type="CDD" id="cd04077">
    <property type="entry name" value="Peptidases_S8_PCSK9_ProteinaseK_like"/>
    <property type="match status" value="1"/>
</dbReference>
<feature type="chain" id="PRO_5021844278" evidence="6">
    <location>
        <begin position="28"/>
        <end position="321"/>
    </location>
</feature>
<keyword evidence="6" id="KW-0732">Signal</keyword>
<evidence type="ECO:0000313" key="8">
    <source>
        <dbReference type="EMBL" id="TQJ02379.1"/>
    </source>
</evidence>
<dbReference type="PANTHER" id="PTHR43806:SF11">
    <property type="entry name" value="CEREVISIN-RELATED"/>
    <property type="match status" value="1"/>
</dbReference>
<keyword evidence="2 5" id="KW-0645">Protease</keyword>
<dbReference type="PROSITE" id="PS00136">
    <property type="entry name" value="SUBTILASE_ASP"/>
    <property type="match status" value="1"/>
</dbReference>
<dbReference type="Pfam" id="PF00082">
    <property type="entry name" value="Peptidase_S8"/>
    <property type="match status" value="1"/>
</dbReference>
<feature type="signal peptide" evidence="6">
    <location>
        <begin position="1"/>
        <end position="27"/>
    </location>
</feature>
<feature type="domain" description="Peptidase S8/S53" evidence="7">
    <location>
        <begin position="70"/>
        <end position="288"/>
    </location>
</feature>
<dbReference type="PRINTS" id="PR00723">
    <property type="entry name" value="SUBTILISIN"/>
</dbReference>
<dbReference type="SUPFAM" id="SSF52743">
    <property type="entry name" value="Subtilisin-like"/>
    <property type="match status" value="1"/>
</dbReference>
<dbReference type="GO" id="GO:0004252">
    <property type="term" value="F:serine-type endopeptidase activity"/>
    <property type="evidence" value="ECO:0007669"/>
    <property type="project" value="UniProtKB-UniRule"/>
</dbReference>
<dbReference type="GO" id="GO:0005615">
    <property type="term" value="C:extracellular space"/>
    <property type="evidence" value="ECO:0007669"/>
    <property type="project" value="TreeGrafter"/>
</dbReference>
<feature type="active site" description="Charge relay system" evidence="5">
    <location>
        <position position="254"/>
    </location>
</feature>
<dbReference type="PROSITE" id="PS51892">
    <property type="entry name" value="SUBTILASE"/>
    <property type="match status" value="1"/>
</dbReference>
<reference evidence="8 9" key="1">
    <citation type="submission" date="2019-06" db="EMBL/GenBank/DDBJ databases">
        <title>Sequencing the genomes of 1000 actinobacteria strains.</title>
        <authorList>
            <person name="Klenk H.-P."/>
        </authorList>
    </citation>
    <scope>NUCLEOTIDE SEQUENCE [LARGE SCALE GENOMIC DNA]</scope>
    <source>
        <strain evidence="8 9">DSM 45679</strain>
    </source>
</reference>
<protein>
    <submittedName>
        <fullName evidence="8">Subtilase family protein</fullName>
    </submittedName>
</protein>
<evidence type="ECO:0000256" key="5">
    <source>
        <dbReference type="PROSITE-ProRule" id="PRU01240"/>
    </source>
</evidence>
<evidence type="ECO:0000313" key="9">
    <source>
        <dbReference type="Proteomes" id="UP000320876"/>
    </source>
</evidence>
<evidence type="ECO:0000256" key="2">
    <source>
        <dbReference type="ARBA" id="ARBA00022670"/>
    </source>
</evidence>
<feature type="active site" description="Charge relay system" evidence="5">
    <location>
        <position position="72"/>
    </location>
</feature>